<sequence>MKHVVWLSWLISVAALAQTPLSGWRYRTELEIDNSRNPEALQAYPVVFELNTARLIEQGKLGPEGNDVRFTDADGQTPLCFWREGALNQEATRYWVRIPYVAPYSRAVIFLYHGNPLAVASRQYNCTFAFFDDFEGTELNPLQWEKRGRGQYTLQDGQLRVDAQREDAILLSRQAFEKPLIVEMQVTDAAGRFTTLALLQDDRFSNGYVLARDGARERMELTLTEGEPTPCGGYAVFSNTRHAASVAPAGLWSLSWITTNTVFAQWPDGEALEPNALWQERPLRVGLGVAACQRETQGTLSVDWVRVRKLTSVEPRITVGAERYSEERQAPDAPWMTLPDSSDPLPVMSRLF</sequence>
<dbReference type="Pfam" id="PF10102">
    <property type="entry name" value="DUF2341"/>
    <property type="match status" value="1"/>
</dbReference>
<evidence type="ECO:0000313" key="3">
    <source>
        <dbReference type="Proteomes" id="UP000198510"/>
    </source>
</evidence>
<name>A0A1G9KAP0_9BACT</name>
<dbReference type="RefSeq" id="WP_089683777.1">
    <property type="nucleotide sequence ID" value="NZ_FNFO01000006.1"/>
</dbReference>
<proteinExistence type="predicted"/>
<gene>
    <name evidence="2" type="ORF">SAMN05421823_106102</name>
</gene>
<dbReference type="STRING" id="1075417.SAMN05421823_106102"/>
<organism evidence="2 3">
    <name type="scientific">Catalinimonas alkaloidigena</name>
    <dbReference type="NCBI Taxonomy" id="1075417"/>
    <lineage>
        <taxon>Bacteria</taxon>
        <taxon>Pseudomonadati</taxon>
        <taxon>Bacteroidota</taxon>
        <taxon>Cytophagia</taxon>
        <taxon>Cytophagales</taxon>
        <taxon>Catalimonadaceae</taxon>
        <taxon>Catalinimonas</taxon>
    </lineage>
</organism>
<dbReference type="Proteomes" id="UP000198510">
    <property type="component" value="Unassembled WGS sequence"/>
</dbReference>
<protein>
    <recommendedName>
        <fullName evidence="1">DUF2341 domain-containing protein</fullName>
    </recommendedName>
</protein>
<dbReference type="AlphaFoldDB" id="A0A1G9KAP0"/>
<feature type="domain" description="DUF2341" evidence="1">
    <location>
        <begin position="65"/>
        <end position="145"/>
    </location>
</feature>
<evidence type="ECO:0000259" key="1">
    <source>
        <dbReference type="Pfam" id="PF10102"/>
    </source>
</evidence>
<accession>A0A1G9KAP0</accession>
<dbReference type="InterPro" id="IPR018765">
    <property type="entry name" value="DUF2341"/>
</dbReference>
<keyword evidence="3" id="KW-1185">Reference proteome</keyword>
<dbReference type="EMBL" id="FNFO01000006">
    <property type="protein sequence ID" value="SDL46702.1"/>
    <property type="molecule type" value="Genomic_DNA"/>
</dbReference>
<evidence type="ECO:0000313" key="2">
    <source>
        <dbReference type="EMBL" id="SDL46702.1"/>
    </source>
</evidence>
<reference evidence="2 3" key="1">
    <citation type="submission" date="2016-10" db="EMBL/GenBank/DDBJ databases">
        <authorList>
            <person name="de Groot N.N."/>
        </authorList>
    </citation>
    <scope>NUCLEOTIDE SEQUENCE [LARGE SCALE GENOMIC DNA]</scope>
    <source>
        <strain evidence="2 3">DSM 25186</strain>
    </source>
</reference>
<dbReference type="OrthoDB" id="355609at2"/>